<dbReference type="RefSeq" id="WP_013841506.1">
    <property type="nucleotide sequence ID" value="NC_015589.1"/>
</dbReference>
<dbReference type="InterPro" id="IPR025584">
    <property type="entry name" value="Cthe_2159"/>
</dbReference>
<keyword evidence="4" id="KW-1185">Reference proteome</keyword>
<dbReference type="OrthoDB" id="9812829at2"/>
<feature type="region of interest" description="Disordered" evidence="1">
    <location>
        <begin position="289"/>
        <end position="309"/>
    </location>
</feature>
<dbReference type="STRING" id="696281.Desru_1471"/>
<dbReference type="HOGENOM" id="CLU_021406_1_1_9"/>
<feature type="region of interest" description="Disordered" evidence="1">
    <location>
        <begin position="611"/>
        <end position="650"/>
    </location>
</feature>
<dbReference type="eggNOG" id="ENOG502Z8AD">
    <property type="taxonomic scope" value="Bacteria"/>
</dbReference>
<evidence type="ECO:0000256" key="1">
    <source>
        <dbReference type="SAM" id="MobiDB-lite"/>
    </source>
</evidence>
<accession>F6DR18</accession>
<sequence length="650" mass="65886">MKNRALRYLSLLLAALMTIAGFTGCAAAVDTVSSPAAVTDSATEINPIAVEYSREDLDGSWDASTATTITLKGSSFAVDGTGAAAEDRILTISAAGTYVFNGTLTDGQIVVDAGKDDTVRLVLNGANLSCSDSAPIYSKQADKMILTLADGTKNTVEDGTAYTYAEGEDEPDAAIFSQDDLTINGSGSLKVKGNFNNGIGTKDNLIITGGTLDITAAKDGLRGRDSIAIHDGTFNIEAGEDAIQSNNDEDGTKGWISLDGGQFTITAGNDGIQAETLLQVTAGEFTLTTGGGSANASTRSNGETRPGRGQWETIAKENNVAEDTVSAKGVKAGTGILITGGVFAIDSSDDAVHSNGNLVIKSGEFAITSGDDGIHADSALTVDDGSILISKCYEGLEGASITVNGGTIRLTARDDGLNAAGGNDGSSLGGRPGQNNFSANENYFIRITGGYVAVDASGDGIDSNGKLYFNGGTVLVNGPTSNGNGAMDYDGTCEVTGGTLAIAGSSGMAQAPGNTSTQNSLTVYYSSIQKAGTLVNLADESGKSILTFSPAKDYQSIVISTPDLKQGKTYTLSSGGSCSGNLSDGLYTRGAYSSGVKLTDVTISGTVTAISDDGSQVSGRMGGMPGPGGGGMEKRPGGRPMPNGGNPSTQ</sequence>
<reference evidence="3 4" key="2">
    <citation type="journal article" date="2012" name="Stand. Genomic Sci.">
        <title>Complete genome sequence of the sulfate-reducing firmicute Desulfotomaculum ruminis type strain (DL(T)).</title>
        <authorList>
            <person name="Spring S."/>
            <person name="Visser M."/>
            <person name="Lu M."/>
            <person name="Copeland A."/>
            <person name="Lapidus A."/>
            <person name="Lucas S."/>
            <person name="Cheng J.F."/>
            <person name="Han C."/>
            <person name="Tapia R."/>
            <person name="Goodwin L.A."/>
            <person name="Pitluck S."/>
            <person name="Ivanova N."/>
            <person name="Land M."/>
            <person name="Hauser L."/>
            <person name="Larimer F."/>
            <person name="Rohde M."/>
            <person name="Goker M."/>
            <person name="Detter J.C."/>
            <person name="Kyrpides N.C."/>
            <person name="Woyke T."/>
            <person name="Schaap P.J."/>
            <person name="Plugge C.M."/>
            <person name="Muyzer G."/>
            <person name="Kuever J."/>
            <person name="Pereira I.A."/>
            <person name="Parshina S.N."/>
            <person name="Bernier-Latmani R."/>
            <person name="Stams A.J."/>
            <person name="Klenk H.P."/>
        </authorList>
    </citation>
    <scope>NUCLEOTIDE SEQUENCE [LARGE SCALE GENOMIC DNA]</scope>
    <source>
        <strain evidence="4">ATCC 23193 / DSM 2154 / NCIB 8452 / DL</strain>
    </source>
</reference>
<name>F6DR18_DESRL</name>
<evidence type="ECO:0000313" key="3">
    <source>
        <dbReference type="EMBL" id="AEG59737.1"/>
    </source>
</evidence>
<evidence type="ECO:0000256" key="2">
    <source>
        <dbReference type="SAM" id="SignalP"/>
    </source>
</evidence>
<dbReference type="Proteomes" id="UP000009234">
    <property type="component" value="Chromosome"/>
</dbReference>
<feature type="chain" id="PRO_5003333392" description="Dockerin type 1" evidence="2">
    <location>
        <begin position="29"/>
        <end position="650"/>
    </location>
</feature>
<keyword evidence="2" id="KW-0732">Signal</keyword>
<organism evidence="3 4">
    <name type="scientific">Desulforamulus ruminis (strain ATCC 23193 / DSM 2154 / NCIMB 8452 / DL)</name>
    <name type="common">Desulfotomaculum ruminis</name>
    <dbReference type="NCBI Taxonomy" id="696281"/>
    <lineage>
        <taxon>Bacteria</taxon>
        <taxon>Bacillati</taxon>
        <taxon>Bacillota</taxon>
        <taxon>Clostridia</taxon>
        <taxon>Eubacteriales</taxon>
        <taxon>Peptococcaceae</taxon>
        <taxon>Desulforamulus</taxon>
    </lineage>
</organism>
<dbReference type="EMBL" id="CP002780">
    <property type="protein sequence ID" value="AEG59737.1"/>
    <property type="molecule type" value="Genomic_DNA"/>
</dbReference>
<protein>
    <recommendedName>
        <fullName evidence="5">Dockerin type 1</fullName>
    </recommendedName>
</protein>
<reference evidence="4" key="1">
    <citation type="submission" date="2011-05" db="EMBL/GenBank/DDBJ databases">
        <title>Complete sequence of Desulfotomaculum ruminis DSM 2154.</title>
        <authorList>
            <person name="Lucas S."/>
            <person name="Copeland A."/>
            <person name="Lapidus A."/>
            <person name="Cheng J.-F."/>
            <person name="Goodwin L."/>
            <person name="Pitluck S."/>
            <person name="Lu M."/>
            <person name="Detter J.C."/>
            <person name="Han C."/>
            <person name="Tapia R."/>
            <person name="Land M."/>
            <person name="Hauser L."/>
            <person name="Kyrpides N."/>
            <person name="Ivanova N."/>
            <person name="Mikhailova N."/>
            <person name="Pagani I."/>
            <person name="Stams A.J.M."/>
            <person name="Plugge C.M."/>
            <person name="Muyzer G."/>
            <person name="Kuever J."/>
            <person name="Parshina S.N."/>
            <person name="Ivanova A.E."/>
            <person name="Nazina T.N."/>
            <person name="Brambilla E."/>
            <person name="Spring S."/>
            <person name="Klenk H.-P."/>
            <person name="Woyke T."/>
        </authorList>
    </citation>
    <scope>NUCLEOTIDE SEQUENCE [LARGE SCALE GENOMIC DNA]</scope>
    <source>
        <strain evidence="4">ATCC 23193 / DSM 2154 / NCIB 8452 / DL</strain>
    </source>
</reference>
<feature type="compositionally biased region" description="Low complexity" evidence="1">
    <location>
        <begin position="638"/>
        <end position="650"/>
    </location>
</feature>
<evidence type="ECO:0008006" key="5">
    <source>
        <dbReference type="Google" id="ProtNLM"/>
    </source>
</evidence>
<feature type="compositionally biased region" description="Polar residues" evidence="1">
    <location>
        <begin position="294"/>
        <end position="303"/>
    </location>
</feature>
<dbReference type="AlphaFoldDB" id="F6DR18"/>
<proteinExistence type="predicted"/>
<dbReference type="PROSITE" id="PS51257">
    <property type="entry name" value="PROKAR_LIPOPROTEIN"/>
    <property type="match status" value="1"/>
</dbReference>
<feature type="signal peptide" evidence="2">
    <location>
        <begin position="1"/>
        <end position="28"/>
    </location>
</feature>
<dbReference type="KEGG" id="dru:Desru_1471"/>
<evidence type="ECO:0000313" key="4">
    <source>
        <dbReference type="Proteomes" id="UP000009234"/>
    </source>
</evidence>
<dbReference type="Pfam" id="PF14262">
    <property type="entry name" value="Cthe_2159"/>
    <property type="match status" value="1"/>
</dbReference>
<feature type="compositionally biased region" description="Gly residues" evidence="1">
    <location>
        <begin position="620"/>
        <end position="631"/>
    </location>
</feature>
<gene>
    <name evidence="3" type="ordered locus">Desru_1471</name>
</gene>